<dbReference type="Pfam" id="PF02515">
    <property type="entry name" value="CoA_transf_3"/>
    <property type="match status" value="1"/>
</dbReference>
<dbReference type="EMBL" id="JAEQNE010000005">
    <property type="protein sequence ID" value="MBL0393230.1"/>
    <property type="molecule type" value="Genomic_DNA"/>
</dbReference>
<reference evidence="2 3" key="1">
    <citation type="journal article" date="2017" name="Int. J. Syst. Evol. Microbiol.">
        <title>Ramlibacter monticola sp. nov., isolated from forest soil.</title>
        <authorList>
            <person name="Chaudhary D.K."/>
            <person name="Kim J."/>
        </authorList>
    </citation>
    <scope>NUCLEOTIDE SEQUENCE [LARGE SCALE GENOMIC DNA]</scope>
    <source>
        <strain evidence="2 3">KACC 19175</strain>
    </source>
</reference>
<organism evidence="2 3">
    <name type="scientific">Ramlibacter monticola</name>
    <dbReference type="NCBI Taxonomy" id="1926872"/>
    <lineage>
        <taxon>Bacteria</taxon>
        <taxon>Pseudomonadati</taxon>
        <taxon>Pseudomonadota</taxon>
        <taxon>Betaproteobacteria</taxon>
        <taxon>Burkholderiales</taxon>
        <taxon>Comamonadaceae</taxon>
        <taxon>Ramlibacter</taxon>
    </lineage>
</organism>
<evidence type="ECO:0000256" key="1">
    <source>
        <dbReference type="ARBA" id="ARBA00022679"/>
    </source>
</evidence>
<dbReference type="PANTHER" id="PTHR48207:SF3">
    <property type="entry name" value="SUCCINATE--HYDROXYMETHYLGLUTARATE COA-TRANSFERASE"/>
    <property type="match status" value="1"/>
</dbReference>
<dbReference type="InterPro" id="IPR044855">
    <property type="entry name" value="CoA-Trfase_III_dom3_sf"/>
</dbReference>
<evidence type="ECO:0000313" key="3">
    <source>
        <dbReference type="Proteomes" id="UP000599109"/>
    </source>
</evidence>
<protein>
    <submittedName>
        <fullName evidence="2">CoA transferase</fullName>
    </submittedName>
</protein>
<dbReference type="SUPFAM" id="SSF89796">
    <property type="entry name" value="CoA-transferase family III (CaiB/BaiF)"/>
    <property type="match status" value="1"/>
</dbReference>
<keyword evidence="1 2" id="KW-0808">Transferase</keyword>
<dbReference type="RefSeq" id="WP_201675907.1">
    <property type="nucleotide sequence ID" value="NZ_JAEQNE010000005.1"/>
</dbReference>
<dbReference type="GO" id="GO:0008410">
    <property type="term" value="F:CoA-transferase activity"/>
    <property type="evidence" value="ECO:0007669"/>
    <property type="project" value="TreeGrafter"/>
</dbReference>
<sequence>MTQPKQTPALAPPRPLAGIRVLDLSRVLAGPWAGQLLADYGADVLKVERPGAGDDTRAWGPPWWGEGEARVAAYFVCANRGKRSIAVDIASGAGQRLVRGLAAEADVVLENYKVGQLAKYGLDAATLQGLNPRLIYCSITGYGQTGPLAQKPGYDFAIQAEGGLMSITGEKGGEPQKVGVAVTDVMTGLYATTAILAALVERRETGLGRTIDAALFDVQVAMLANQASNQLIGRRTPTRMGNAHPNIVPYQVFPTRDGHMVLAIGNDGQFARFCESAGHPELASDERFRTNPARVQHRDVLVSFIAQWTAQRDTAQWVGLLESAGVPCSPILDIDQVLSHPQAAARGMVLPGDSPDAPPMVAAPVLLDGRRPVADLAPPALGAHEARWLHASS</sequence>
<dbReference type="InterPro" id="IPR023606">
    <property type="entry name" value="CoA-Trfase_III_dom_1_sf"/>
</dbReference>
<accession>A0A936Z1I1</accession>
<dbReference type="PANTHER" id="PTHR48207">
    <property type="entry name" value="SUCCINATE--HYDROXYMETHYLGLUTARATE COA-TRANSFERASE"/>
    <property type="match status" value="1"/>
</dbReference>
<dbReference type="AlphaFoldDB" id="A0A936Z1I1"/>
<keyword evidence="3" id="KW-1185">Reference proteome</keyword>
<dbReference type="InterPro" id="IPR003673">
    <property type="entry name" value="CoA-Trfase_fam_III"/>
</dbReference>
<dbReference type="Gene3D" id="3.30.1540.10">
    <property type="entry name" value="formyl-coa transferase, domain 3"/>
    <property type="match status" value="1"/>
</dbReference>
<dbReference type="Gene3D" id="3.40.50.10540">
    <property type="entry name" value="Crotonobetainyl-coa:carnitine coa-transferase, domain 1"/>
    <property type="match status" value="1"/>
</dbReference>
<gene>
    <name evidence="2" type="ORF">JJ685_18975</name>
</gene>
<name>A0A936Z1I1_9BURK</name>
<dbReference type="Proteomes" id="UP000599109">
    <property type="component" value="Unassembled WGS sequence"/>
</dbReference>
<proteinExistence type="predicted"/>
<dbReference type="InterPro" id="IPR050483">
    <property type="entry name" value="CoA-transferase_III_domain"/>
</dbReference>
<comment type="caution">
    <text evidence="2">The sequence shown here is derived from an EMBL/GenBank/DDBJ whole genome shotgun (WGS) entry which is preliminary data.</text>
</comment>
<evidence type="ECO:0000313" key="2">
    <source>
        <dbReference type="EMBL" id="MBL0393230.1"/>
    </source>
</evidence>